<name>A0A368KRZ1_9BACT</name>
<proteinExistence type="predicted"/>
<keyword evidence="2" id="KW-0472">Membrane</keyword>
<reference evidence="4 5" key="1">
    <citation type="submission" date="2018-07" db="EMBL/GenBank/DDBJ databases">
        <title>Comparative genomes isolates from brazilian mangrove.</title>
        <authorList>
            <person name="De Araujo J.E."/>
            <person name="Taketani R.G."/>
            <person name="Silva M.C.P."/>
            <person name="Lourenco M.V."/>
            <person name="Oliveira V.M."/>
            <person name="Andreote F.D."/>
        </authorList>
    </citation>
    <scope>NUCLEOTIDE SEQUENCE [LARGE SCALE GENOMIC DNA]</scope>
    <source>
        <strain evidence="4 5">HEX PRIS-MGV</strain>
    </source>
</reference>
<gene>
    <name evidence="4" type="ORF">DTL42_15585</name>
</gene>
<feature type="transmembrane region" description="Helical" evidence="2">
    <location>
        <begin position="105"/>
        <end position="124"/>
    </location>
</feature>
<dbReference type="Proteomes" id="UP000253562">
    <property type="component" value="Unassembled WGS sequence"/>
</dbReference>
<dbReference type="EMBL" id="QPEX01000030">
    <property type="protein sequence ID" value="RCS46388.1"/>
    <property type="molecule type" value="Genomic_DNA"/>
</dbReference>
<evidence type="ECO:0000259" key="3">
    <source>
        <dbReference type="Pfam" id="PF04773"/>
    </source>
</evidence>
<feature type="domain" description="FecR protein" evidence="3">
    <location>
        <begin position="216"/>
        <end position="273"/>
    </location>
</feature>
<protein>
    <recommendedName>
        <fullName evidence="3">FecR protein domain-containing protein</fullName>
    </recommendedName>
</protein>
<keyword evidence="2" id="KW-0812">Transmembrane</keyword>
<comment type="caution">
    <text evidence="4">The sequence shown here is derived from an EMBL/GenBank/DDBJ whole genome shotgun (WGS) entry which is preliminary data.</text>
</comment>
<dbReference type="Gene3D" id="2.60.120.1440">
    <property type="match status" value="1"/>
</dbReference>
<dbReference type="PANTHER" id="PTHR30273">
    <property type="entry name" value="PERIPLASMIC SIGNAL SENSOR AND SIGMA FACTOR ACTIVATOR FECR-RELATED"/>
    <property type="match status" value="1"/>
</dbReference>
<keyword evidence="2" id="KW-1133">Transmembrane helix</keyword>
<dbReference type="Pfam" id="PF04773">
    <property type="entry name" value="FecR"/>
    <property type="match status" value="1"/>
</dbReference>
<evidence type="ECO:0000313" key="4">
    <source>
        <dbReference type="EMBL" id="RCS46388.1"/>
    </source>
</evidence>
<accession>A0A368KRZ1</accession>
<evidence type="ECO:0000256" key="2">
    <source>
        <dbReference type="SAM" id="Phobius"/>
    </source>
</evidence>
<dbReference type="PANTHER" id="PTHR30273:SF2">
    <property type="entry name" value="PROTEIN FECR"/>
    <property type="match status" value="1"/>
</dbReference>
<evidence type="ECO:0000256" key="1">
    <source>
        <dbReference type="SAM" id="MobiDB-lite"/>
    </source>
</evidence>
<feature type="region of interest" description="Disordered" evidence="1">
    <location>
        <begin position="1"/>
        <end position="20"/>
    </location>
</feature>
<evidence type="ECO:0000313" key="5">
    <source>
        <dbReference type="Proteomes" id="UP000253562"/>
    </source>
</evidence>
<dbReference type="InterPro" id="IPR012373">
    <property type="entry name" value="Ferrdict_sens_TM"/>
</dbReference>
<dbReference type="InterPro" id="IPR006860">
    <property type="entry name" value="FecR"/>
</dbReference>
<sequence length="594" mass="64578">MCPDATRRPRRGRMTREPNKRLGELAHLSVHGSLTSAEHAELEQILLASPEARDEYFLLLDLEYGLAKLAVEETGLQAISLPEAIVSSLGTRREKKAPPSRHSSYMLAMALALLGFLATAFVYWHSNQEGRVAQDGTQSAAKQEKANPNAVASAPPEMQIMQLAGSRFFGESKIFAPGEVLTLDHDYALVAGSVQLRSRTGAEMIVQAPAIFSVQSAERVMLKMGECSVYAPAGAEGFRVLTPHAEVVDKGTRFSINVHESGEADVEVIEGAAEVFTAEEINQPSHTGLLLEAGEGRVISSLGEIATSNGPQFGQTYKSILPDRVVSFDVSPAGDPHPDQLLAVTVQRGGKSYTYDVDQLIDFDLIHFKVNNNTHNLTTPLLSIDPKEGDDSRRRQEYLDRDHCLCTGILNPGGSSQPLTSDPDIANQDLNRRTPGLAVRFHQPIINGPGPDVVLFDLHVIVHPADGDPFHVSPLLFEPGLKTHTVRKYDISLSDHSSHQLSHFRLYGFDRRVRSVEELCQADHNGGVPHAVPAKVIATGIDLSDLGYPAGAEVRELFIQDAMDDENQVDPVFIGAFPPVPSPISPADPTSTEE</sequence>
<organism evidence="4 5">
    <name type="scientific">Bremerella cremea</name>
    <dbReference type="NCBI Taxonomy" id="1031537"/>
    <lineage>
        <taxon>Bacteria</taxon>
        <taxon>Pseudomonadati</taxon>
        <taxon>Planctomycetota</taxon>
        <taxon>Planctomycetia</taxon>
        <taxon>Pirellulales</taxon>
        <taxon>Pirellulaceae</taxon>
        <taxon>Bremerella</taxon>
    </lineage>
</organism>
<dbReference type="AlphaFoldDB" id="A0A368KRZ1"/>
<dbReference type="GO" id="GO:0016989">
    <property type="term" value="F:sigma factor antagonist activity"/>
    <property type="evidence" value="ECO:0007669"/>
    <property type="project" value="TreeGrafter"/>
</dbReference>